<dbReference type="InterPro" id="IPR011989">
    <property type="entry name" value="ARM-like"/>
</dbReference>
<name>A0A8J9ZMU4_BRALA</name>
<evidence type="ECO:0000259" key="3">
    <source>
        <dbReference type="Pfam" id="PF10363"/>
    </source>
</evidence>
<dbReference type="Pfam" id="PF23565">
    <property type="entry name" value="ARM_TANGO6"/>
    <property type="match status" value="1"/>
</dbReference>
<comment type="similarity">
    <text evidence="1">Belongs to the Tango6 family.</text>
</comment>
<feature type="compositionally biased region" description="Polar residues" evidence="2">
    <location>
        <begin position="835"/>
        <end position="848"/>
    </location>
</feature>
<feature type="domain" description="RNA polymerase II assembly factor Rtp1 C-terminal" evidence="3">
    <location>
        <begin position="890"/>
        <end position="1004"/>
    </location>
</feature>
<feature type="domain" description="TANGO6 N-terminal" evidence="5">
    <location>
        <begin position="302"/>
        <end position="368"/>
    </location>
</feature>
<organism evidence="6 7">
    <name type="scientific">Branchiostoma lanceolatum</name>
    <name type="common">Common lancelet</name>
    <name type="synonym">Amphioxus lanceolatum</name>
    <dbReference type="NCBI Taxonomy" id="7740"/>
    <lineage>
        <taxon>Eukaryota</taxon>
        <taxon>Metazoa</taxon>
        <taxon>Chordata</taxon>
        <taxon>Cephalochordata</taxon>
        <taxon>Leptocardii</taxon>
        <taxon>Amphioxiformes</taxon>
        <taxon>Branchiostomatidae</taxon>
        <taxon>Branchiostoma</taxon>
    </lineage>
</organism>
<dbReference type="InterPro" id="IPR039600">
    <property type="entry name" value="TANGO6/Rtp1"/>
</dbReference>
<accession>A0A8J9ZMU4</accession>
<feature type="domain" description="TANGO6 HEAT repeat" evidence="4">
    <location>
        <begin position="369"/>
        <end position="633"/>
    </location>
</feature>
<reference evidence="6" key="1">
    <citation type="submission" date="2022-01" db="EMBL/GenBank/DDBJ databases">
        <authorList>
            <person name="Braso-Vives M."/>
        </authorList>
    </citation>
    <scope>NUCLEOTIDE SEQUENCE</scope>
</reference>
<evidence type="ECO:0000259" key="4">
    <source>
        <dbReference type="Pfam" id="PF23565"/>
    </source>
</evidence>
<proteinExistence type="inferred from homology"/>
<keyword evidence="7" id="KW-1185">Reference proteome</keyword>
<dbReference type="InterPro" id="IPR019451">
    <property type="entry name" value="Rtp1_C1"/>
</dbReference>
<feature type="region of interest" description="Disordered" evidence="2">
    <location>
        <begin position="829"/>
        <end position="861"/>
    </location>
</feature>
<dbReference type="SUPFAM" id="SSF48371">
    <property type="entry name" value="ARM repeat"/>
    <property type="match status" value="1"/>
</dbReference>
<sequence length="1149" mass="126140">MAAHTEKSPSVGYVMESIKILVSPDQGPTGLSEAQDQATRFDSTLSSNIEQLHSTLKNDAKYESLLRLVQDLELSFQSDEIRFKFALESLRLIKCLKIAMVEAMKEFSQSQGKNDEDGQSAPRPGGRSQSRVRQDDVAPPLSPDTLSIAQQKTLATALQFVVCLGVCPNLLPGVGIPLERRSGFGKLLKTSQEDKDTLSEKTTKLYMVLDILLDCVQQPSLGSQILSKHLGDMLSGLIQICYGPRPKLCATTKHSNITTGTSLLSTENDQQNSNAATNCIREGKHVTDGEMTRESEGQVEIASSTEMSPKMYEQCRSQLHRLLEKVYQPLVVRELLVLQGGSGGVRGMKGQMPLSWLRKACGQLLSGRLMRPGGVEAVLKGFLAGALPTTGMSQESVEWKKCEAVSRLIATCPQHCTSKEDYYRFICPQILDLLNSKDKLMAPAFLRVASVAMATIVSQYPLLSEKYLLDPLLQPLLVTIRVSDQHTEKPVIVEESSLTMCIVNVHKVFVLGSEPGSHLVLSLSPVIHPLFQLLCFTRRGVSHLRSRVEDILVSFLKAADTESGCRHLWHISIPGEMSDLPAMSSSLQFAPGPAGGAVVLKPTRNVQLPSLTDPETEDNMAASCMCDLLEKLEADEIPGNFFISVLKELTAIMSSNHEIAPRTGADEGGALLEIEEREAAMQAQAARGMATLQLLGAMCERLGPSVLKSTEHVVQFVAATLQRGCELQLEGACPRQTGLDTDETLCLAMGLTAAVMGGAMEVKEEDKEHFEMLLPWLEQLRSRHANPVVQEMAEDLLIAIRTHCALVMDMLDSSVKNLAQKAAQAAERKTEVPAKTNSENTFPASKTSMDVKDATGNQTTMSNENVDVKSTRQTKENNAKEVTVPENTDYDEALALVKHPLVPMRGHGLIALSSLVENKDSKALAEKERLLKLFEENLNHEDSYIYLSSIRGLAALGSLFPEVVIPEICERFANFRQEGKKQRPAEDRMKLGEILTKVTRSLGSLLPHYSQPLLTALLCGARDPDTHVRASSLANLGEVCHLLRFSLGPIIHEIFACLSGVLSSDPEATVRSAAVTVVTQLLRGLGSDAIKVLDNILRDLYRLLKHMTRVEKDDTTKTHVYIALEELDTIMKDFLFPKQTLEKKITVLP</sequence>
<evidence type="ECO:0000256" key="1">
    <source>
        <dbReference type="ARBA" id="ARBA00005724"/>
    </source>
</evidence>
<dbReference type="AlphaFoldDB" id="A0A8J9ZMU4"/>
<dbReference type="Gene3D" id="1.25.10.10">
    <property type="entry name" value="Leucine-rich Repeat Variant"/>
    <property type="match status" value="1"/>
</dbReference>
<evidence type="ECO:0000313" key="6">
    <source>
        <dbReference type="EMBL" id="CAH1258384.1"/>
    </source>
</evidence>
<evidence type="ECO:0000313" key="7">
    <source>
        <dbReference type="Proteomes" id="UP000838412"/>
    </source>
</evidence>
<dbReference type="InterPro" id="IPR057407">
    <property type="entry name" value="HEAT_TANGO6"/>
</dbReference>
<dbReference type="Pfam" id="PF25267">
    <property type="entry name" value="TANGO6_N"/>
    <property type="match status" value="2"/>
</dbReference>
<protein>
    <submittedName>
        <fullName evidence="6">TANGO6 protein</fullName>
    </submittedName>
</protein>
<dbReference type="GO" id="GO:0009306">
    <property type="term" value="P:protein secretion"/>
    <property type="evidence" value="ECO:0007669"/>
    <property type="project" value="TreeGrafter"/>
</dbReference>
<dbReference type="PANTHER" id="PTHR20959">
    <property type="entry name" value="TRANSPORT AND GOLGI ORGANIZATION PROTEIN 6 FAMILY MEMBER"/>
    <property type="match status" value="1"/>
</dbReference>
<dbReference type="InterPro" id="IPR057347">
    <property type="entry name" value="TANGO6_N"/>
</dbReference>
<feature type="domain" description="TANGO6 N-terminal" evidence="5">
    <location>
        <begin position="12"/>
        <end position="254"/>
    </location>
</feature>
<dbReference type="Pfam" id="PF10363">
    <property type="entry name" value="RTP1_C1"/>
    <property type="match status" value="1"/>
</dbReference>
<feature type="region of interest" description="Disordered" evidence="2">
    <location>
        <begin position="109"/>
        <end position="143"/>
    </location>
</feature>
<dbReference type="InterPro" id="IPR016024">
    <property type="entry name" value="ARM-type_fold"/>
</dbReference>
<evidence type="ECO:0000259" key="5">
    <source>
        <dbReference type="Pfam" id="PF25267"/>
    </source>
</evidence>
<dbReference type="PANTHER" id="PTHR20959:SF1">
    <property type="entry name" value="TRANSPORT AND GOLGI ORGANIZATION PROTEIN 6 HOMOLOG"/>
    <property type="match status" value="1"/>
</dbReference>
<dbReference type="Proteomes" id="UP000838412">
    <property type="component" value="Chromosome 3"/>
</dbReference>
<gene>
    <name evidence="6" type="primary">TANGO6</name>
    <name evidence="6" type="ORF">BLAG_LOCUS15969</name>
</gene>
<dbReference type="EMBL" id="OV696688">
    <property type="protein sequence ID" value="CAH1258384.1"/>
    <property type="molecule type" value="Genomic_DNA"/>
</dbReference>
<dbReference type="OrthoDB" id="39591at2759"/>
<evidence type="ECO:0000256" key="2">
    <source>
        <dbReference type="SAM" id="MobiDB-lite"/>
    </source>
</evidence>